<evidence type="ECO:0000313" key="2">
    <source>
        <dbReference type="Proteomes" id="UP000233534"/>
    </source>
</evidence>
<accession>A0A2K9E9W3</accession>
<dbReference type="KEGG" id="hsc:HVS_04525"/>
<evidence type="ECO:0000313" key="1">
    <source>
        <dbReference type="EMBL" id="AUG56844.1"/>
    </source>
</evidence>
<dbReference type="Proteomes" id="UP000233534">
    <property type="component" value="Chromosome"/>
</dbReference>
<proteinExistence type="predicted"/>
<name>A0A2K9E9W3_9FIRM</name>
<sequence length="130" mass="15209">MGTSYVCMLPTSKNYGRYALFKESGNIYTTPPVGETLSTNDIPNFLGKEAATTVEVWGDAKPSYKFITSIRDSEMVDNFKNELKTFYWDLNEYGNKLYFSRFDNENSQKIEKGTKWENYSEWYIEIKDRP</sequence>
<dbReference type="RefSeq" id="WP_101299636.1">
    <property type="nucleotide sequence ID" value="NZ_CP025197.1"/>
</dbReference>
<dbReference type="EMBL" id="CP025197">
    <property type="protein sequence ID" value="AUG56844.1"/>
    <property type="molecule type" value="Genomic_DNA"/>
</dbReference>
<gene>
    <name evidence="1" type="ORF">HVS_04525</name>
</gene>
<reference evidence="1 2" key="1">
    <citation type="submission" date="2017-12" db="EMBL/GenBank/DDBJ databases">
        <title>Complete genome sequence of Herbivorax saccincola GGR1, a novel Cellulosome-producing hydrolytic bacterium in a thermophilic biogas plant, established by Illumina and Nanopore MinION sequencing.</title>
        <authorList>
            <person name="Pechtl A."/>
            <person name="Ruckert C."/>
            <person name="Koeck D.E."/>
            <person name="Maus I."/>
            <person name="Winkler A."/>
            <person name="Kalinowski J."/>
            <person name="Puhler A."/>
            <person name="Schwarz W.W."/>
            <person name="Zverlov V.V."/>
            <person name="Schluter A."/>
            <person name="Liebl W."/>
        </authorList>
    </citation>
    <scope>NUCLEOTIDE SEQUENCE [LARGE SCALE GENOMIC DNA]</scope>
    <source>
        <strain evidence="2">SR1</strain>
    </source>
</reference>
<keyword evidence="2" id="KW-1185">Reference proteome</keyword>
<organism evidence="1 2">
    <name type="scientific">Acetivibrio saccincola</name>
    <dbReference type="NCBI Taxonomy" id="1677857"/>
    <lineage>
        <taxon>Bacteria</taxon>
        <taxon>Bacillati</taxon>
        <taxon>Bacillota</taxon>
        <taxon>Clostridia</taxon>
        <taxon>Eubacteriales</taxon>
        <taxon>Oscillospiraceae</taxon>
        <taxon>Acetivibrio</taxon>
    </lineage>
</organism>
<protein>
    <submittedName>
        <fullName evidence="1">Uncharacterized protein</fullName>
    </submittedName>
</protein>
<dbReference type="AlphaFoldDB" id="A0A2K9E9W3"/>